<proteinExistence type="predicted"/>
<name>A0A0F7FRI0_9ACTN</name>
<sequence>MITVSQLDSARPADFASEAENWSQFTTWAGTAKEFVDQEMADVLRERSGETVTAALGRVTVLADNCEYARLQSGLVCAALGGLAEELADAQRRLRSALEEAAERGYPVGEDGSVTFPAIAGEDGEPGWQGGTATCGGGGRLGDYLDSVRALIGGPHAISAQGLAQRIGRALRQAEEVDERYARTLAALVVEPGLRITEAMWADAGEDLRTVGAALTGLLSADDIPAGAPAGENAAWWNALSEREQETYLALFPAAVGALDGLPAVVRDRANRGVLEIEQARVATELEAHRALEPAAGGPAHEEWQRAHDRLEGQSRGMEAIQNRLAAGGTNGLPETFLLGFGTEGNGRAIVAVGNPDLADHTAVYVPGTGARLENVEGDLVRGTRLWRESTMAAMGESVSTVMWLGYDAPQNAMPFEKDEIIPSATDRRYALEGAPALREFTSGLEIAAGGPDAGHTTVIGHSYGSTVVGAAARSDGGLATDDIVAVGSPGMLVPYAKDLGVGSDHVWSMAAGTFDDVVPNAGRMFLGENDVGVGVGRYGIPYLKTDVIPNVPSDEQFGAHIMANDSTGHSAYWDENSLSLRNQSRVIAGRYDDVELG</sequence>
<evidence type="ECO:0000313" key="3">
    <source>
        <dbReference type="Proteomes" id="UP000034034"/>
    </source>
</evidence>
<evidence type="ECO:0000313" key="2">
    <source>
        <dbReference type="EMBL" id="AKG42668.1"/>
    </source>
</evidence>
<dbReference type="PATRIC" id="fig|408015.6.peg.1317"/>
<dbReference type="AlphaFoldDB" id="A0A0F7FRI0"/>
<gene>
    <name evidence="2" type="ORF">SXIM_12840</name>
</gene>
<dbReference type="RefSeq" id="WP_046723220.1">
    <property type="nucleotide sequence ID" value="NZ_CP009922.3"/>
</dbReference>
<protein>
    <recommendedName>
        <fullName evidence="1">DUF1023 domain-containing protein</fullName>
    </recommendedName>
</protein>
<dbReference type="InterPro" id="IPR010427">
    <property type="entry name" value="DUF1023"/>
</dbReference>
<reference evidence="2" key="1">
    <citation type="submission" date="2019-08" db="EMBL/GenBank/DDBJ databases">
        <title>Complete genome sequence of a mangrove-derived Streptomyces xiamenensis.</title>
        <authorList>
            <person name="Xu J."/>
        </authorList>
    </citation>
    <scope>NUCLEOTIDE SEQUENCE</scope>
    <source>
        <strain evidence="2">318</strain>
    </source>
</reference>
<dbReference type="STRING" id="408015.SXIM_12840"/>
<dbReference type="EMBL" id="CP009922">
    <property type="protein sequence ID" value="AKG42668.1"/>
    <property type="molecule type" value="Genomic_DNA"/>
</dbReference>
<dbReference type="ESTHER" id="9actn-a0a0f7fri0">
    <property type="family name" value="Duf_1023"/>
</dbReference>
<evidence type="ECO:0000259" key="1">
    <source>
        <dbReference type="Pfam" id="PF06259"/>
    </source>
</evidence>
<organism evidence="2 3">
    <name type="scientific">Streptomyces xiamenensis</name>
    <dbReference type="NCBI Taxonomy" id="408015"/>
    <lineage>
        <taxon>Bacteria</taxon>
        <taxon>Bacillati</taxon>
        <taxon>Actinomycetota</taxon>
        <taxon>Actinomycetes</taxon>
        <taxon>Kitasatosporales</taxon>
        <taxon>Streptomycetaceae</taxon>
        <taxon>Streptomyces</taxon>
    </lineage>
</organism>
<dbReference type="HOGENOM" id="CLU_025057_2_1_11"/>
<dbReference type="Pfam" id="PF06259">
    <property type="entry name" value="Abhydrolase_8"/>
    <property type="match status" value="1"/>
</dbReference>
<dbReference type="KEGG" id="sxi:SXIM_12840"/>
<dbReference type="Proteomes" id="UP000034034">
    <property type="component" value="Chromosome"/>
</dbReference>
<accession>A0A0F7FRI0</accession>
<feature type="domain" description="DUF1023" evidence="1">
    <location>
        <begin position="345"/>
        <end position="521"/>
    </location>
</feature>
<keyword evidence="3" id="KW-1185">Reference proteome</keyword>